<dbReference type="InterPro" id="IPR027396">
    <property type="entry name" value="DsrEFH-like"/>
</dbReference>
<dbReference type="Pfam" id="PF02635">
    <property type="entry name" value="DsrE"/>
    <property type="match status" value="1"/>
</dbReference>
<sequence>MADSLVIEVTVGADAPERCNQAFTVAAAACAGGVPVEVWLSGEAAWLGLPGRAGELTLDHTTPLSELLEIVLEVGRVRVCTQAATRRGISLDDLIEPITIGGAASYVERILRDGTQVVVY</sequence>
<protein>
    <submittedName>
        <fullName evidence="1">DsrE family protein</fullName>
    </submittedName>
</protein>
<accession>A0A9X1N872</accession>
<dbReference type="SUPFAM" id="SSF75169">
    <property type="entry name" value="DsrEFH-like"/>
    <property type="match status" value="1"/>
</dbReference>
<name>A0A9X1N872_9ACTN</name>
<dbReference type="Proteomes" id="UP001138997">
    <property type="component" value="Unassembled WGS sequence"/>
</dbReference>
<reference evidence="1" key="1">
    <citation type="submission" date="2021-11" db="EMBL/GenBank/DDBJ databases">
        <title>Streptomyces corallinus and Kineosporia corallina sp. nov., two new coral-derived marine actinobacteria.</title>
        <authorList>
            <person name="Buangrab K."/>
            <person name="Sutthacheep M."/>
            <person name="Yeemin T."/>
            <person name="Harunari E."/>
            <person name="Igarashi Y."/>
            <person name="Sripreechasak P."/>
            <person name="Kanchanasin P."/>
            <person name="Tanasupawat S."/>
            <person name="Phongsopitanun W."/>
        </authorList>
    </citation>
    <scope>NUCLEOTIDE SEQUENCE</scope>
    <source>
        <strain evidence="1">JCM 31032</strain>
    </source>
</reference>
<dbReference type="AlphaFoldDB" id="A0A9X1N872"/>
<proteinExistence type="predicted"/>
<evidence type="ECO:0000313" key="1">
    <source>
        <dbReference type="EMBL" id="MCD5309293.1"/>
    </source>
</evidence>
<dbReference type="RefSeq" id="WP_231438223.1">
    <property type="nucleotide sequence ID" value="NZ_JAJOMB010000001.1"/>
</dbReference>
<keyword evidence="2" id="KW-1185">Reference proteome</keyword>
<evidence type="ECO:0000313" key="2">
    <source>
        <dbReference type="Proteomes" id="UP001138997"/>
    </source>
</evidence>
<dbReference type="Gene3D" id="3.40.1260.10">
    <property type="entry name" value="DsrEFH-like"/>
    <property type="match status" value="1"/>
</dbReference>
<dbReference type="EMBL" id="JAJOMB010000001">
    <property type="protein sequence ID" value="MCD5309293.1"/>
    <property type="molecule type" value="Genomic_DNA"/>
</dbReference>
<organism evidence="1 2">
    <name type="scientific">Kineosporia babensis</name>
    <dbReference type="NCBI Taxonomy" id="499548"/>
    <lineage>
        <taxon>Bacteria</taxon>
        <taxon>Bacillati</taxon>
        <taxon>Actinomycetota</taxon>
        <taxon>Actinomycetes</taxon>
        <taxon>Kineosporiales</taxon>
        <taxon>Kineosporiaceae</taxon>
        <taxon>Kineosporia</taxon>
    </lineage>
</organism>
<gene>
    <name evidence="1" type="ORF">LR394_00160</name>
</gene>
<comment type="caution">
    <text evidence="1">The sequence shown here is derived from an EMBL/GenBank/DDBJ whole genome shotgun (WGS) entry which is preliminary data.</text>
</comment>
<dbReference type="InterPro" id="IPR003787">
    <property type="entry name" value="Sulphur_relay_DsrE/F-like"/>
</dbReference>